<evidence type="ECO:0000313" key="8">
    <source>
        <dbReference type="EMBL" id="KEI12495.1"/>
    </source>
</evidence>
<evidence type="ECO:0000313" key="9">
    <source>
        <dbReference type="Proteomes" id="UP000027770"/>
    </source>
</evidence>
<dbReference type="PANTHER" id="PTHR20863:SF76">
    <property type="entry name" value="CARRIER DOMAIN-CONTAINING PROTEIN"/>
    <property type="match status" value="1"/>
</dbReference>
<protein>
    <recommendedName>
        <fullName evidence="7">Carrier domain-containing protein</fullName>
    </recommendedName>
</protein>
<keyword evidence="6" id="KW-0275">Fatty acid biosynthesis</keyword>
<dbReference type="SUPFAM" id="SSF47336">
    <property type="entry name" value="ACP-like"/>
    <property type="match status" value="1"/>
</dbReference>
<dbReference type="InterPro" id="IPR006162">
    <property type="entry name" value="Ppantetheine_attach_site"/>
</dbReference>
<proteinExistence type="predicted"/>
<dbReference type="GO" id="GO:0000036">
    <property type="term" value="F:acyl carrier activity"/>
    <property type="evidence" value="ECO:0007669"/>
    <property type="project" value="TreeGrafter"/>
</dbReference>
<feature type="domain" description="Carrier" evidence="7">
    <location>
        <begin position="1"/>
        <end position="68"/>
    </location>
</feature>
<dbReference type="GO" id="GO:0016020">
    <property type="term" value="C:membrane"/>
    <property type="evidence" value="ECO:0007669"/>
    <property type="project" value="GOC"/>
</dbReference>
<evidence type="ECO:0000256" key="3">
    <source>
        <dbReference type="ARBA" id="ARBA00022553"/>
    </source>
</evidence>
<dbReference type="PROSITE" id="PS00012">
    <property type="entry name" value="PHOSPHOPANTETHEINE"/>
    <property type="match status" value="1"/>
</dbReference>
<evidence type="ECO:0000256" key="6">
    <source>
        <dbReference type="ARBA" id="ARBA00023160"/>
    </source>
</evidence>
<comment type="caution">
    <text evidence="8">The sequence shown here is derived from an EMBL/GenBank/DDBJ whole genome shotgun (WGS) entry which is preliminary data.</text>
</comment>
<dbReference type="Gene3D" id="1.10.1200.10">
    <property type="entry name" value="ACP-like"/>
    <property type="match status" value="1"/>
</dbReference>
<evidence type="ECO:0000256" key="5">
    <source>
        <dbReference type="ARBA" id="ARBA00023098"/>
    </source>
</evidence>
<organism evidence="8 9">
    <name type="scientific">Clostridium novyi B str. ATCC 27606</name>
    <dbReference type="NCBI Taxonomy" id="1443123"/>
    <lineage>
        <taxon>Bacteria</taxon>
        <taxon>Bacillati</taxon>
        <taxon>Bacillota</taxon>
        <taxon>Clostridia</taxon>
        <taxon>Eubacteriales</taxon>
        <taxon>Clostridiaceae</taxon>
        <taxon>Clostridium</taxon>
    </lineage>
</organism>
<dbReference type="PANTHER" id="PTHR20863">
    <property type="entry name" value="ACYL CARRIER PROTEIN"/>
    <property type="match status" value="1"/>
</dbReference>
<dbReference type="InterPro" id="IPR009081">
    <property type="entry name" value="PP-bd_ACP"/>
</dbReference>
<dbReference type="InterPro" id="IPR036736">
    <property type="entry name" value="ACP-like_sf"/>
</dbReference>
<keyword evidence="1" id="KW-0596">Phosphopantetheine</keyword>
<keyword evidence="5" id="KW-0443">Lipid metabolism</keyword>
<keyword evidence="4" id="KW-0276">Fatty acid metabolism</keyword>
<accession>A0AA40M4W4</accession>
<dbReference type="Pfam" id="PF00550">
    <property type="entry name" value="PP-binding"/>
    <property type="match status" value="1"/>
</dbReference>
<dbReference type="GO" id="GO:0005829">
    <property type="term" value="C:cytosol"/>
    <property type="evidence" value="ECO:0007669"/>
    <property type="project" value="TreeGrafter"/>
</dbReference>
<evidence type="ECO:0000256" key="1">
    <source>
        <dbReference type="ARBA" id="ARBA00022450"/>
    </source>
</evidence>
<evidence type="ECO:0000256" key="2">
    <source>
        <dbReference type="ARBA" id="ARBA00022516"/>
    </source>
</evidence>
<dbReference type="GO" id="GO:0009245">
    <property type="term" value="P:lipid A biosynthetic process"/>
    <property type="evidence" value="ECO:0007669"/>
    <property type="project" value="TreeGrafter"/>
</dbReference>
<keyword evidence="2" id="KW-0444">Lipid biosynthesis</keyword>
<dbReference type="InterPro" id="IPR003231">
    <property type="entry name" value="ACP"/>
</dbReference>
<reference evidence="8 9" key="1">
    <citation type="submission" date="2014-02" db="EMBL/GenBank/DDBJ databases">
        <title>Plasmidome dynamics in the species complex Clostridium novyi sensu lato converts strains of independent lineages into distinctly different pathogens.</title>
        <authorList>
            <person name="Skarin H."/>
            <person name="Segerman B."/>
        </authorList>
    </citation>
    <scope>NUCLEOTIDE SEQUENCE [LARGE SCALE GENOMIC DNA]</scope>
    <source>
        <strain evidence="8 9">ATCC 27606</strain>
    </source>
</reference>
<name>A0AA40M4W4_CLONO</name>
<evidence type="ECO:0000256" key="4">
    <source>
        <dbReference type="ARBA" id="ARBA00022832"/>
    </source>
</evidence>
<keyword evidence="3" id="KW-0597">Phosphoprotein</keyword>
<sequence length="70" mass="7877">MNIISSVLNKDKEEINLDSTLQELQIDSLDIMEIITEIEQSFSIDITGYDIAKVKTVKHIINIVTNSNPS</sequence>
<gene>
    <name evidence="8" type="ORF">Z959_04145</name>
</gene>
<dbReference type="EMBL" id="JENW01000143">
    <property type="protein sequence ID" value="KEI12495.1"/>
    <property type="molecule type" value="Genomic_DNA"/>
</dbReference>
<dbReference type="AlphaFoldDB" id="A0AA40M4W4"/>
<dbReference type="GO" id="GO:0000035">
    <property type="term" value="F:acyl binding"/>
    <property type="evidence" value="ECO:0007669"/>
    <property type="project" value="TreeGrafter"/>
</dbReference>
<evidence type="ECO:0000259" key="7">
    <source>
        <dbReference type="PROSITE" id="PS50075"/>
    </source>
</evidence>
<dbReference type="PROSITE" id="PS50075">
    <property type="entry name" value="CARRIER"/>
    <property type="match status" value="1"/>
</dbReference>
<dbReference type="Proteomes" id="UP000027770">
    <property type="component" value="Unassembled WGS sequence"/>
</dbReference>
<keyword evidence="9" id="KW-1185">Reference proteome</keyword>